<name>A0AC61NIQ0_9BACT</name>
<protein>
    <submittedName>
        <fullName evidence="1">Outer membrane lipoprotein-sorting protein</fullName>
    </submittedName>
</protein>
<keyword evidence="1" id="KW-0449">Lipoprotein</keyword>
<dbReference type="EMBL" id="CP081303">
    <property type="protein sequence ID" value="QZE15413.1"/>
    <property type="molecule type" value="Genomic_DNA"/>
</dbReference>
<evidence type="ECO:0000313" key="1">
    <source>
        <dbReference type="EMBL" id="QZE15413.1"/>
    </source>
</evidence>
<gene>
    <name evidence="1" type="ORF">K4L44_06165</name>
</gene>
<accession>A0AC61NIQ0</accession>
<evidence type="ECO:0000313" key="2">
    <source>
        <dbReference type="Proteomes" id="UP000826212"/>
    </source>
</evidence>
<reference evidence="1" key="1">
    <citation type="submission" date="2021-08" db="EMBL/GenBank/DDBJ databases">
        <title>Novel anaerobic bacterium isolated from sea squirt in East Sea, Republic of Korea.</title>
        <authorList>
            <person name="Nguyen T.H."/>
            <person name="Li Z."/>
            <person name="Lee Y.-J."/>
            <person name="Ko J."/>
            <person name="Kim S.-G."/>
        </authorList>
    </citation>
    <scope>NUCLEOTIDE SEQUENCE</scope>
    <source>
        <strain evidence="1">KCTC 25031</strain>
    </source>
</reference>
<proteinExistence type="predicted"/>
<keyword evidence="2" id="KW-1185">Reference proteome</keyword>
<sequence>MKLRYTLLMLLMCVGIILHAQTGRSIIEKVYDRPDGDTRSSEFTMKLINKRGKERSRKIASYSMDVGKQMKDTKTMMFFEYPGDVKGTGFLTWDYDDVDKEDDKWLYLPAMKKTRRISGSSAKKDFFMGSDFTYDDMGSRNIDEDTHKLLREETLNGCDCWVVESVSKDRRDIYSRKLWWIRKDINMAIKVDYYDRSNQIQRRLVVSDIKKIDGFWIGCKLHMKNLQSKHQTIMVIENPKFNVAVNKNDFTVSKLERGSL</sequence>
<dbReference type="Proteomes" id="UP000826212">
    <property type="component" value="Chromosome"/>
</dbReference>
<organism evidence="1 2">
    <name type="scientific">Halosquirtibacter laminarini</name>
    <dbReference type="NCBI Taxonomy" id="3374600"/>
    <lineage>
        <taxon>Bacteria</taxon>
        <taxon>Pseudomonadati</taxon>
        <taxon>Bacteroidota</taxon>
        <taxon>Bacteroidia</taxon>
        <taxon>Marinilabiliales</taxon>
        <taxon>Prolixibacteraceae</taxon>
        <taxon>Halosquirtibacter</taxon>
    </lineage>
</organism>